<accession>A0A4D7C3B6</accession>
<evidence type="ECO:0000313" key="3">
    <source>
        <dbReference type="Proteomes" id="UP000298714"/>
    </source>
</evidence>
<evidence type="ECO:0000313" key="2">
    <source>
        <dbReference type="EMBL" id="QCI79571.1"/>
    </source>
</evidence>
<evidence type="ECO:0000256" key="1">
    <source>
        <dbReference type="SAM" id="MobiDB-lite"/>
    </source>
</evidence>
<dbReference type="Proteomes" id="UP000298714">
    <property type="component" value="Chromosome"/>
</dbReference>
<name>A0A4D7C3B6_9SPHN</name>
<dbReference type="EMBL" id="CP039704">
    <property type="protein sequence ID" value="QCI79571.1"/>
    <property type="molecule type" value="Genomic_DNA"/>
</dbReference>
<sequence length="229" mass="25390">MRAAVSRWRGGSHGAGRVDLGPNWQRWNAIYAYDNFLFADVHDKTQAAQVFDALFAASKTTKKDPILKARLADISLIIADQTEDDRAYEAQRALAYTNIVSSLKAAPPQPAVWYNLALAESSDGQIEPGVISAFDMSIKTGERFGQLVFPRLTFCAVHWAALPEAQQQQCIGQVRLINGPLNPYWQGYYFSLDAVVQSKMNGLLAQAHVDPPVPPVQRRQRSASENKES</sequence>
<protein>
    <submittedName>
        <fullName evidence="2">Uncharacterized protein</fullName>
    </submittedName>
</protein>
<keyword evidence="3" id="KW-1185">Reference proteome</keyword>
<gene>
    <name evidence="2" type="ORF">E6W36_08545</name>
</gene>
<dbReference type="KEGG" id="hgn:E6W36_08545"/>
<proteinExistence type="predicted"/>
<dbReference type="RefSeq" id="WP_222872376.1">
    <property type="nucleotide sequence ID" value="NZ_CP039704.1"/>
</dbReference>
<reference evidence="3" key="1">
    <citation type="submission" date="2019-04" db="EMBL/GenBank/DDBJ databases">
        <title>Complete genome sequence of Sphingomonas sp. W1-2-3.</title>
        <authorList>
            <person name="Im W.T."/>
        </authorList>
    </citation>
    <scope>NUCLEOTIDE SEQUENCE [LARGE SCALE GENOMIC DNA]</scope>
    <source>
        <strain evidence="3">W1-2-3</strain>
    </source>
</reference>
<dbReference type="AlphaFoldDB" id="A0A4D7C3B6"/>
<organism evidence="2 3">
    <name type="scientific">Hankyongella ginsenosidimutans</name>
    <dbReference type="NCBI Taxonomy" id="1763828"/>
    <lineage>
        <taxon>Bacteria</taxon>
        <taxon>Pseudomonadati</taxon>
        <taxon>Pseudomonadota</taxon>
        <taxon>Alphaproteobacteria</taxon>
        <taxon>Sphingomonadales</taxon>
        <taxon>Sphingomonadaceae</taxon>
        <taxon>Hankyongella</taxon>
    </lineage>
</organism>
<feature type="region of interest" description="Disordered" evidence="1">
    <location>
        <begin position="207"/>
        <end position="229"/>
    </location>
</feature>